<dbReference type="SUPFAM" id="SSF52540">
    <property type="entry name" value="P-loop containing nucleoside triphosphate hydrolases"/>
    <property type="match status" value="1"/>
</dbReference>
<evidence type="ECO:0000256" key="2">
    <source>
        <dbReference type="ARBA" id="ARBA00011661"/>
    </source>
</evidence>
<protein>
    <submittedName>
        <fullName evidence="11">ATP-dependent RNA helicase SUPV3L1, mitochondrial</fullName>
    </submittedName>
</protein>
<dbReference type="GO" id="GO:0004386">
    <property type="term" value="F:helicase activity"/>
    <property type="evidence" value="ECO:0007669"/>
    <property type="project" value="UniProtKB-KW"/>
</dbReference>
<dbReference type="Gene3D" id="1.20.58.1080">
    <property type="match status" value="1"/>
</dbReference>
<dbReference type="InterPro" id="IPR001650">
    <property type="entry name" value="Helicase_C-like"/>
</dbReference>
<dbReference type="OrthoDB" id="6692397at2759"/>
<evidence type="ECO:0000256" key="1">
    <source>
        <dbReference type="ARBA" id="ARBA00004436"/>
    </source>
</evidence>
<keyword evidence="6" id="KW-0067">ATP-binding</keyword>
<evidence type="ECO:0000256" key="6">
    <source>
        <dbReference type="ARBA" id="ARBA00022840"/>
    </source>
</evidence>
<keyword evidence="7" id="KW-0496">Mitochondrion</keyword>
<dbReference type="InterPro" id="IPR027417">
    <property type="entry name" value="P-loop_NTPase"/>
</dbReference>
<dbReference type="GO" id="GO:0016787">
    <property type="term" value="F:hydrolase activity"/>
    <property type="evidence" value="ECO:0007669"/>
    <property type="project" value="UniProtKB-KW"/>
</dbReference>
<feature type="compositionally biased region" description="Gly residues" evidence="8">
    <location>
        <begin position="77"/>
        <end position="86"/>
    </location>
</feature>
<evidence type="ECO:0000313" key="12">
    <source>
        <dbReference type="Proteomes" id="UP000236333"/>
    </source>
</evidence>
<dbReference type="AlphaFoldDB" id="A0A2J7ZKB8"/>
<evidence type="ECO:0000256" key="3">
    <source>
        <dbReference type="ARBA" id="ARBA00022741"/>
    </source>
</evidence>
<dbReference type="InterPro" id="IPR022192">
    <property type="entry name" value="SUV3_C"/>
</dbReference>
<keyword evidence="12" id="KW-1185">Reference proteome</keyword>
<feature type="compositionally biased region" description="Pro residues" evidence="8">
    <location>
        <begin position="34"/>
        <end position="46"/>
    </location>
</feature>
<name>A0A2J7ZKB8_9CHLO</name>
<dbReference type="Proteomes" id="UP000236333">
    <property type="component" value="Unassembled WGS sequence"/>
</dbReference>
<evidence type="ECO:0000313" key="11">
    <source>
        <dbReference type="EMBL" id="PNH00709.1"/>
    </source>
</evidence>
<dbReference type="PANTHER" id="PTHR12131:SF1">
    <property type="entry name" value="ATP-DEPENDENT RNA HELICASE SUPV3L1, MITOCHONDRIAL-RELATED"/>
    <property type="match status" value="1"/>
</dbReference>
<feature type="compositionally biased region" description="Low complexity" evidence="8">
    <location>
        <begin position="134"/>
        <end position="150"/>
    </location>
</feature>
<dbReference type="Gene3D" id="3.40.50.300">
    <property type="entry name" value="P-loop containing nucleotide triphosphate hydrolases"/>
    <property type="match status" value="1"/>
</dbReference>
<comment type="subcellular location">
    <subcellularLocation>
        <location evidence="1">Mitochondrion matrix</location>
        <location evidence="1">Mitochondrion nucleoid</location>
    </subcellularLocation>
</comment>
<dbReference type="GO" id="GO:0005524">
    <property type="term" value="F:ATP binding"/>
    <property type="evidence" value="ECO:0007669"/>
    <property type="project" value="UniProtKB-KW"/>
</dbReference>
<keyword evidence="3" id="KW-0547">Nucleotide-binding</keyword>
<evidence type="ECO:0000256" key="4">
    <source>
        <dbReference type="ARBA" id="ARBA00022801"/>
    </source>
</evidence>
<keyword evidence="4" id="KW-0378">Hydrolase</keyword>
<sequence length="429" mass="45005">MEHAVASAAESRTVYGALPPEARRQQAALFNGPQQPPPPPPQPQPPHHQQQQQQKQKQKQKQPADGAAEAAGSDATGDGGGGGGGAEGRREAGAEGSPSPPHPRRRGQPHGRAPPRPAAGGAGPPPPPPHHQQHSPQQGGAAPGHGSLSSFGGGAGASAGPDGSGPQSGSGSGFGPGPDPDPDPASPAGPSRVLVASDAIGMGLNLNIRRVVFTSLTKYDGKAVRPLQASEVRQIAGRAGRFSSAHPAGYVTCLHPRDLPALHRALQERPQPLQRACLLPRHVWGLGAWAPADMDDPAVAAALLRFARLFCGAGVVGHEAIATGGRPLPQDPPRSESELKWLEELFRVYDLYVWLGFRLPYAFTGRQEAEAARAVCGGLIEEGLDRLAAAGWERGGGGVALGRRSHHRQEQHGQQEEEEQQWQQQEQRQ</sequence>
<evidence type="ECO:0000256" key="7">
    <source>
        <dbReference type="ARBA" id="ARBA00023271"/>
    </source>
</evidence>
<keyword evidence="5 11" id="KW-0347">Helicase</keyword>
<feature type="region of interest" description="Disordered" evidence="8">
    <location>
        <begin position="398"/>
        <end position="429"/>
    </location>
</feature>
<proteinExistence type="predicted"/>
<reference evidence="11 12" key="1">
    <citation type="journal article" date="2017" name="Mol. Biol. Evol.">
        <title>The 4-celled Tetrabaena socialis nuclear genome reveals the essential components for genetic control of cell number at the origin of multicellularity in the volvocine lineage.</title>
        <authorList>
            <person name="Featherston J."/>
            <person name="Arakaki Y."/>
            <person name="Hanschen E.R."/>
            <person name="Ferris P.J."/>
            <person name="Michod R.E."/>
            <person name="Olson B.J.S.C."/>
            <person name="Nozaki H."/>
            <person name="Durand P.M."/>
        </authorList>
    </citation>
    <scope>NUCLEOTIDE SEQUENCE [LARGE SCALE GENOMIC DNA]</scope>
    <source>
        <strain evidence="11 12">NIES-571</strain>
    </source>
</reference>
<dbReference type="Pfam" id="PF12513">
    <property type="entry name" value="SUV3_C"/>
    <property type="match status" value="1"/>
</dbReference>
<dbReference type="EMBL" id="PGGS01001211">
    <property type="protein sequence ID" value="PNH00709.1"/>
    <property type="molecule type" value="Genomic_DNA"/>
</dbReference>
<feature type="compositionally biased region" description="Gly residues" evidence="8">
    <location>
        <begin position="151"/>
        <end position="176"/>
    </location>
</feature>
<feature type="domain" description="Helicase C-terminal" evidence="9">
    <location>
        <begin position="189"/>
        <end position="242"/>
    </location>
</feature>
<dbReference type="GO" id="GO:0070478">
    <property type="term" value="P:nuclear-transcribed mRNA catabolic process, 3'-5' exonucleolytic nonsense-mediated decay"/>
    <property type="evidence" value="ECO:0007669"/>
    <property type="project" value="TreeGrafter"/>
</dbReference>
<dbReference type="InterPro" id="IPR050699">
    <property type="entry name" value="RNA-DNA_Helicase"/>
</dbReference>
<evidence type="ECO:0000256" key="8">
    <source>
        <dbReference type="SAM" id="MobiDB-lite"/>
    </source>
</evidence>
<dbReference type="GO" id="GO:0042645">
    <property type="term" value="C:mitochondrial nucleoid"/>
    <property type="evidence" value="ECO:0007669"/>
    <property type="project" value="UniProtKB-SubCell"/>
</dbReference>
<feature type="region of interest" description="Disordered" evidence="8">
    <location>
        <begin position="1"/>
        <end position="191"/>
    </location>
</feature>
<feature type="compositionally biased region" description="Pro residues" evidence="8">
    <location>
        <begin position="112"/>
        <end position="130"/>
    </location>
</feature>
<comment type="subunit">
    <text evidence="2">Homodimer; in free form. Component of the mitochondrial degradosome (mtEXO) complex which is a heteropentamer containing 2 copies of SUPV3L1 and 3 copies of PNPT1.</text>
</comment>
<accession>A0A2J7ZKB8</accession>
<evidence type="ECO:0000259" key="9">
    <source>
        <dbReference type="Pfam" id="PF00271"/>
    </source>
</evidence>
<dbReference type="PANTHER" id="PTHR12131">
    <property type="entry name" value="ATP-DEPENDENT RNA AND DNA HELICASE"/>
    <property type="match status" value="1"/>
</dbReference>
<evidence type="ECO:0000259" key="10">
    <source>
        <dbReference type="Pfam" id="PF12513"/>
    </source>
</evidence>
<gene>
    <name evidence="11" type="ORF">TSOC_013454</name>
</gene>
<dbReference type="Pfam" id="PF00271">
    <property type="entry name" value="Helicase_C"/>
    <property type="match status" value="1"/>
</dbReference>
<dbReference type="GO" id="GO:0055087">
    <property type="term" value="C:Ski complex"/>
    <property type="evidence" value="ECO:0007669"/>
    <property type="project" value="TreeGrafter"/>
</dbReference>
<feature type="compositionally biased region" description="Low complexity" evidence="8">
    <location>
        <begin position="47"/>
        <end position="76"/>
    </location>
</feature>
<comment type="caution">
    <text evidence="11">The sequence shown here is derived from an EMBL/GenBank/DDBJ whole genome shotgun (WGS) entry which is preliminary data.</text>
</comment>
<feature type="domain" description="ATP-dependent RNA helicase SUV3 C-terminal" evidence="10">
    <location>
        <begin position="339"/>
        <end position="386"/>
    </location>
</feature>
<organism evidence="11 12">
    <name type="scientific">Tetrabaena socialis</name>
    <dbReference type="NCBI Taxonomy" id="47790"/>
    <lineage>
        <taxon>Eukaryota</taxon>
        <taxon>Viridiplantae</taxon>
        <taxon>Chlorophyta</taxon>
        <taxon>core chlorophytes</taxon>
        <taxon>Chlorophyceae</taxon>
        <taxon>CS clade</taxon>
        <taxon>Chlamydomonadales</taxon>
        <taxon>Tetrabaenaceae</taxon>
        <taxon>Tetrabaena</taxon>
    </lineage>
</organism>
<evidence type="ECO:0000256" key="5">
    <source>
        <dbReference type="ARBA" id="ARBA00022806"/>
    </source>
</evidence>
<feature type="compositionally biased region" description="Pro residues" evidence="8">
    <location>
        <begin position="177"/>
        <end position="187"/>
    </location>
</feature>
<keyword evidence="7" id="KW-1135">Mitochondrion nucleoid</keyword>